<accession>Q6BKY6</accession>
<dbReference type="OMA" id="YPIPWID"/>
<dbReference type="GO" id="GO:0004497">
    <property type="term" value="F:monooxygenase activity"/>
    <property type="evidence" value="ECO:0007669"/>
    <property type="project" value="UniProtKB-KW"/>
</dbReference>
<dbReference type="AlphaFoldDB" id="Q6BKY6"/>
<keyword evidence="2" id="KW-0285">Flavoprotein</keyword>
<evidence type="ECO:0000256" key="2">
    <source>
        <dbReference type="ARBA" id="ARBA00022630"/>
    </source>
</evidence>
<dbReference type="InParanoid" id="Q6BKY6"/>
<dbReference type="InterPro" id="IPR036188">
    <property type="entry name" value="FAD/NAD-bd_sf"/>
</dbReference>
<sequence>MNKRFPELNTYPKTTPKYEIYKLYQSSDSVNMIISFIKTISNIIMTVLEDSIPKTKIVLDFVIVGAGLGGVTAAICLKLAGHNVKLLEQAPELGEIGAGIQIPPPSVKIIKTIGCLDNLLKHSMIPENFKIFRWEDGKQISEQNLVPYTEENYNSMYLHVHRADYHKVLVERAKEVGVDMILNTHINDVDFENNTVTASNGKSYTGDVVIGYDGIKSKLRSAVLGREDLPYDTGDLAYRALIKVEDMKKHAELAPFYETANINFWWGPDKHIVVYLLQGGKTCNVVILSPDTLPKDVAVQGADKEEIAAIFEDWDPRLKTLFSLIQETGKWRLQNSRELPVWTPKKGNFIILGDASHATLPYLASGASQALEDAAVLAGLFSRIEHKSQIRDLLSVCESLRKWRTTQVVQGSTECRNIFHLHDGQEQVTRDKKLAINPPAIGCPNRWADPKFQEFLWGYEAFAEAERGWNEYKTGESPRYSFGGLYEDAKL</sequence>
<dbReference type="GeneID" id="2904295"/>
<dbReference type="Proteomes" id="UP000000599">
    <property type="component" value="Chromosome F"/>
</dbReference>
<dbReference type="PANTHER" id="PTHR13789:SF147">
    <property type="entry name" value="PUTATIVE (AFU_ORTHOLOGUE AFUA_2G01950)-RELATED"/>
    <property type="match status" value="1"/>
</dbReference>
<dbReference type="PANTHER" id="PTHR13789">
    <property type="entry name" value="MONOOXYGENASE"/>
    <property type="match status" value="1"/>
</dbReference>
<dbReference type="OrthoDB" id="16820at2759"/>
<dbReference type="RefSeq" id="XP_461135.2">
    <property type="nucleotide sequence ID" value="XM_461135.2"/>
</dbReference>
<keyword evidence="4" id="KW-0560">Oxidoreductase</keyword>
<dbReference type="SUPFAM" id="SSF51905">
    <property type="entry name" value="FAD/NAD(P)-binding domain"/>
    <property type="match status" value="1"/>
</dbReference>
<reference evidence="7 8" key="1">
    <citation type="journal article" date="2004" name="Nature">
        <title>Genome evolution in yeasts.</title>
        <authorList>
            <consortium name="Genolevures"/>
            <person name="Dujon B."/>
            <person name="Sherman D."/>
            <person name="Fischer G."/>
            <person name="Durrens P."/>
            <person name="Casaregola S."/>
            <person name="Lafontaine I."/>
            <person name="de Montigny J."/>
            <person name="Marck C."/>
            <person name="Neuveglise C."/>
            <person name="Talla E."/>
            <person name="Goffard N."/>
            <person name="Frangeul L."/>
            <person name="Aigle M."/>
            <person name="Anthouard V."/>
            <person name="Babour A."/>
            <person name="Barbe V."/>
            <person name="Barnay S."/>
            <person name="Blanchin S."/>
            <person name="Beckerich J.M."/>
            <person name="Beyne E."/>
            <person name="Bleykasten C."/>
            <person name="Boisrame A."/>
            <person name="Boyer J."/>
            <person name="Cattolico L."/>
            <person name="Confanioleri F."/>
            <person name="de Daruvar A."/>
            <person name="Despons L."/>
            <person name="Fabre E."/>
            <person name="Fairhead C."/>
            <person name="Ferry-Dumazet H."/>
            <person name="Groppi A."/>
            <person name="Hantraye F."/>
            <person name="Hennequin C."/>
            <person name="Jauniaux N."/>
            <person name="Joyet P."/>
            <person name="Kachouri R."/>
            <person name="Kerrest A."/>
            <person name="Koszul R."/>
            <person name="Lemaire M."/>
            <person name="Lesur I."/>
            <person name="Ma L."/>
            <person name="Muller H."/>
            <person name="Nicaud J.M."/>
            <person name="Nikolski M."/>
            <person name="Oztas S."/>
            <person name="Ozier-Kalogeropoulos O."/>
            <person name="Pellenz S."/>
            <person name="Potier S."/>
            <person name="Richard G.F."/>
            <person name="Straub M.L."/>
            <person name="Suleau A."/>
            <person name="Swennene D."/>
            <person name="Tekaia F."/>
            <person name="Wesolowski-Louvel M."/>
            <person name="Westhof E."/>
            <person name="Wirth B."/>
            <person name="Zeniou-Meyer M."/>
            <person name="Zivanovic I."/>
            <person name="Bolotin-Fukuhara M."/>
            <person name="Thierry A."/>
            <person name="Bouchier C."/>
            <person name="Caudron B."/>
            <person name="Scarpelli C."/>
            <person name="Gaillardin C."/>
            <person name="Weissenbach J."/>
            <person name="Wincker P."/>
            <person name="Souciet J.L."/>
        </authorList>
    </citation>
    <scope>NUCLEOTIDE SEQUENCE [LARGE SCALE GENOMIC DNA]</scope>
    <source>
        <strain evidence="8">ATCC 36239 / CBS 767 / BCRC 21394 / JCM 1990 / NBRC 0083 / IGC 2968</strain>
    </source>
</reference>
<dbReference type="SUPFAM" id="SSF54373">
    <property type="entry name" value="FAD-linked reductases, C-terminal domain"/>
    <property type="match status" value="1"/>
</dbReference>
<organism evidence="7 8">
    <name type="scientific">Debaryomyces hansenii (strain ATCC 36239 / CBS 767 / BCRC 21394 / JCM 1990 / NBRC 0083 / IGC 2968)</name>
    <name type="common">Yeast</name>
    <name type="synonym">Torulaspora hansenii</name>
    <dbReference type="NCBI Taxonomy" id="284592"/>
    <lineage>
        <taxon>Eukaryota</taxon>
        <taxon>Fungi</taxon>
        <taxon>Dikarya</taxon>
        <taxon>Ascomycota</taxon>
        <taxon>Saccharomycotina</taxon>
        <taxon>Pichiomycetes</taxon>
        <taxon>Debaryomycetaceae</taxon>
        <taxon>Debaryomyces</taxon>
    </lineage>
</organism>
<gene>
    <name evidence="7" type="ordered locus">DEHA2F17820g</name>
</gene>
<dbReference type="KEGG" id="dha:DEHA2F17820g"/>
<dbReference type="HOGENOM" id="CLU_009665_19_3_1"/>
<evidence type="ECO:0000256" key="3">
    <source>
        <dbReference type="ARBA" id="ARBA00022827"/>
    </source>
</evidence>
<dbReference type="FunFam" id="3.50.50.60:FF:000115">
    <property type="entry name" value="Salicylate hydroxylase, putative"/>
    <property type="match status" value="1"/>
</dbReference>
<dbReference type="eggNOG" id="KOG2614">
    <property type="taxonomic scope" value="Eukaryota"/>
</dbReference>
<feature type="domain" description="FAD-binding" evidence="6">
    <location>
        <begin position="61"/>
        <end position="411"/>
    </location>
</feature>
<evidence type="ECO:0000259" key="6">
    <source>
        <dbReference type="Pfam" id="PF01494"/>
    </source>
</evidence>
<dbReference type="Pfam" id="PF01494">
    <property type="entry name" value="FAD_binding_3"/>
    <property type="match status" value="1"/>
</dbReference>
<evidence type="ECO:0000256" key="1">
    <source>
        <dbReference type="ARBA" id="ARBA00007992"/>
    </source>
</evidence>
<dbReference type="STRING" id="284592.Q6BKY6"/>
<name>Q6BKY6_DEBHA</name>
<evidence type="ECO:0000313" key="7">
    <source>
        <dbReference type="EMBL" id="CAG89518.2"/>
    </source>
</evidence>
<dbReference type="InterPro" id="IPR002938">
    <property type="entry name" value="FAD-bd"/>
</dbReference>
<comment type="similarity">
    <text evidence="1">Belongs to the paxM FAD-dependent monooxygenase family.</text>
</comment>
<dbReference type="GO" id="GO:0071949">
    <property type="term" value="F:FAD binding"/>
    <property type="evidence" value="ECO:0007669"/>
    <property type="project" value="InterPro"/>
</dbReference>
<dbReference type="InterPro" id="IPR050493">
    <property type="entry name" value="FAD-dep_Monooxygenase_BioMet"/>
</dbReference>
<dbReference type="Gene3D" id="3.50.50.60">
    <property type="entry name" value="FAD/NAD(P)-binding domain"/>
    <property type="match status" value="1"/>
</dbReference>
<dbReference type="PRINTS" id="PR00420">
    <property type="entry name" value="RNGMNOXGNASE"/>
</dbReference>
<evidence type="ECO:0000256" key="4">
    <source>
        <dbReference type="ARBA" id="ARBA00023002"/>
    </source>
</evidence>
<protein>
    <submittedName>
        <fullName evidence="7">DEHA2F17820p</fullName>
    </submittedName>
</protein>
<keyword evidence="5" id="KW-0503">Monooxygenase</keyword>
<keyword evidence="8" id="KW-1185">Reference proteome</keyword>
<evidence type="ECO:0000313" key="8">
    <source>
        <dbReference type="Proteomes" id="UP000000599"/>
    </source>
</evidence>
<proteinExistence type="inferred from homology"/>
<evidence type="ECO:0000256" key="5">
    <source>
        <dbReference type="ARBA" id="ARBA00023033"/>
    </source>
</evidence>
<dbReference type="VEuPathDB" id="FungiDB:DEHA2F17820g"/>
<keyword evidence="3" id="KW-0274">FAD</keyword>
<dbReference type="EMBL" id="CR382138">
    <property type="protein sequence ID" value="CAG89518.2"/>
    <property type="molecule type" value="Genomic_DNA"/>
</dbReference>